<dbReference type="NCBIfam" id="NF009897">
    <property type="entry name" value="PRK13357.1"/>
    <property type="match status" value="1"/>
</dbReference>
<evidence type="ECO:0000256" key="12">
    <source>
        <dbReference type="ARBA" id="ARBA00048212"/>
    </source>
</evidence>
<name>A0AAX4HMW7_9BACT</name>
<dbReference type="GO" id="GO:0004084">
    <property type="term" value="F:branched-chain-amino-acid transaminase activity"/>
    <property type="evidence" value="ECO:0007669"/>
    <property type="project" value="UniProtKB-EC"/>
</dbReference>
<dbReference type="RefSeq" id="WP_321393602.1">
    <property type="nucleotide sequence ID" value="NZ_CP139487.1"/>
</dbReference>
<evidence type="ECO:0000256" key="18">
    <source>
        <dbReference type="RuleBase" id="RU004517"/>
    </source>
</evidence>
<keyword evidence="10 17" id="KW-0663">Pyridoxal phosphate</keyword>
<dbReference type="EC" id="2.6.1.42" evidence="18"/>
<dbReference type="PIRSF" id="PIRSF006468">
    <property type="entry name" value="BCAT1"/>
    <property type="match status" value="1"/>
</dbReference>
<comment type="catalytic activity">
    <reaction evidence="13 18">
        <text>L-isoleucine + 2-oxoglutarate = (S)-3-methyl-2-oxopentanoate + L-glutamate</text>
        <dbReference type="Rhea" id="RHEA:24801"/>
        <dbReference type="ChEBI" id="CHEBI:16810"/>
        <dbReference type="ChEBI" id="CHEBI:29985"/>
        <dbReference type="ChEBI" id="CHEBI:35146"/>
        <dbReference type="ChEBI" id="CHEBI:58045"/>
        <dbReference type="EC" id="2.6.1.42"/>
    </reaction>
</comment>
<feature type="modified residue" description="N6-(pyridoxal phosphate)lysine" evidence="15">
    <location>
        <position position="195"/>
    </location>
</feature>
<keyword evidence="11 18" id="KW-0100">Branched-chain amino acid biosynthesis</keyword>
<comment type="catalytic activity">
    <reaction evidence="14 18">
        <text>L-leucine + 2-oxoglutarate = 4-methyl-2-oxopentanoate + L-glutamate</text>
        <dbReference type="Rhea" id="RHEA:18321"/>
        <dbReference type="ChEBI" id="CHEBI:16810"/>
        <dbReference type="ChEBI" id="CHEBI:17865"/>
        <dbReference type="ChEBI" id="CHEBI:29985"/>
        <dbReference type="ChEBI" id="CHEBI:57427"/>
        <dbReference type="EC" id="2.6.1.42"/>
    </reaction>
</comment>
<dbReference type="InterPro" id="IPR001544">
    <property type="entry name" value="Aminotrans_IV"/>
</dbReference>
<dbReference type="SUPFAM" id="SSF56752">
    <property type="entry name" value="D-aminoacid aminotransferase-like PLP-dependent enzymes"/>
    <property type="match status" value="1"/>
</dbReference>
<evidence type="ECO:0000313" key="19">
    <source>
        <dbReference type="EMBL" id="WPU64571.1"/>
    </source>
</evidence>
<dbReference type="NCBIfam" id="TIGR01123">
    <property type="entry name" value="ilvE_II"/>
    <property type="match status" value="1"/>
</dbReference>
<evidence type="ECO:0000256" key="4">
    <source>
        <dbReference type="ARBA" id="ARBA00004931"/>
    </source>
</evidence>
<dbReference type="InterPro" id="IPR005786">
    <property type="entry name" value="B_amino_transII"/>
</dbReference>
<comment type="cofactor">
    <cofactor evidence="1 17">
        <name>pyridoxal 5'-phosphate</name>
        <dbReference type="ChEBI" id="CHEBI:597326"/>
    </cofactor>
</comment>
<dbReference type="Gene3D" id="3.30.470.10">
    <property type="match status" value="1"/>
</dbReference>
<dbReference type="CDD" id="cd01557">
    <property type="entry name" value="BCAT_beta_family"/>
    <property type="match status" value="1"/>
</dbReference>
<evidence type="ECO:0000256" key="2">
    <source>
        <dbReference type="ARBA" id="ARBA00003109"/>
    </source>
</evidence>
<dbReference type="GO" id="GO:0009082">
    <property type="term" value="P:branched-chain amino acid biosynthetic process"/>
    <property type="evidence" value="ECO:0007669"/>
    <property type="project" value="UniProtKB-KW"/>
</dbReference>
<proteinExistence type="inferred from homology"/>
<keyword evidence="20" id="KW-1185">Reference proteome</keyword>
<dbReference type="PANTHER" id="PTHR11825:SF44">
    <property type="entry name" value="BRANCHED-CHAIN-AMINO-ACID AMINOTRANSFERASE"/>
    <property type="match status" value="1"/>
</dbReference>
<comment type="similarity">
    <text evidence="6 16">Belongs to the class-IV pyridoxal-phosphate-dependent aminotransferase family.</text>
</comment>
<dbReference type="PROSITE" id="PS00770">
    <property type="entry name" value="AA_TRANSFER_CLASS_4"/>
    <property type="match status" value="1"/>
</dbReference>
<comment type="pathway">
    <text evidence="4">Amino-acid biosynthesis; L-valine biosynthesis; L-valine from pyruvate: step 4/4.</text>
</comment>
<comment type="pathway">
    <text evidence="5">Amino-acid biosynthesis; L-leucine biosynthesis; L-leucine from 3-methyl-2-oxobutanoate: step 4/4.</text>
</comment>
<evidence type="ECO:0000256" key="17">
    <source>
        <dbReference type="RuleBase" id="RU004516"/>
    </source>
</evidence>
<evidence type="ECO:0000256" key="9">
    <source>
        <dbReference type="ARBA" id="ARBA00022679"/>
    </source>
</evidence>
<dbReference type="KEGG" id="psti:SOO65_17905"/>
<dbReference type="InterPro" id="IPR043131">
    <property type="entry name" value="BCAT-like_N"/>
</dbReference>
<evidence type="ECO:0000256" key="14">
    <source>
        <dbReference type="ARBA" id="ARBA00049229"/>
    </source>
</evidence>
<comment type="pathway">
    <text evidence="3">Amino-acid biosynthesis; L-isoleucine biosynthesis; L-isoleucine from 2-oxobutanoate: step 4/4.</text>
</comment>
<dbReference type="Gene3D" id="3.20.10.10">
    <property type="entry name" value="D-amino Acid Aminotransferase, subunit A, domain 2"/>
    <property type="match status" value="1"/>
</dbReference>
<evidence type="ECO:0000256" key="13">
    <source>
        <dbReference type="ARBA" id="ARBA00048798"/>
    </source>
</evidence>
<dbReference type="InterPro" id="IPR036038">
    <property type="entry name" value="Aminotransferase-like"/>
</dbReference>
<evidence type="ECO:0000256" key="15">
    <source>
        <dbReference type="PIRSR" id="PIRSR006468-1"/>
    </source>
</evidence>
<dbReference type="PANTHER" id="PTHR11825">
    <property type="entry name" value="SUBGROUP IIII AMINOTRANSFERASE"/>
    <property type="match status" value="1"/>
</dbReference>
<protein>
    <recommendedName>
        <fullName evidence="18">Branched-chain-amino-acid aminotransferase</fullName>
        <ecNumber evidence="18">2.6.1.42</ecNumber>
    </recommendedName>
</protein>
<keyword evidence="7 18" id="KW-0032">Aminotransferase</keyword>
<organism evidence="19 20">
    <name type="scientific">Peredibacter starrii</name>
    <dbReference type="NCBI Taxonomy" id="28202"/>
    <lineage>
        <taxon>Bacteria</taxon>
        <taxon>Pseudomonadati</taxon>
        <taxon>Bdellovibrionota</taxon>
        <taxon>Bacteriovoracia</taxon>
        <taxon>Bacteriovoracales</taxon>
        <taxon>Bacteriovoracaceae</taxon>
        <taxon>Peredibacter</taxon>
    </lineage>
</organism>
<comment type="function">
    <text evidence="2">Acts on leucine, isoleucine and valine.</text>
</comment>
<evidence type="ECO:0000256" key="10">
    <source>
        <dbReference type="ARBA" id="ARBA00022898"/>
    </source>
</evidence>
<evidence type="ECO:0000256" key="11">
    <source>
        <dbReference type="ARBA" id="ARBA00023304"/>
    </source>
</evidence>
<evidence type="ECO:0000256" key="6">
    <source>
        <dbReference type="ARBA" id="ARBA00009320"/>
    </source>
</evidence>
<dbReference type="InterPro" id="IPR043132">
    <property type="entry name" value="BCAT-like_C"/>
</dbReference>
<evidence type="ECO:0000256" key="8">
    <source>
        <dbReference type="ARBA" id="ARBA00022605"/>
    </source>
</evidence>
<gene>
    <name evidence="19" type="ORF">SOO65_17905</name>
</gene>
<dbReference type="GO" id="GO:0008652">
    <property type="term" value="P:amino acid biosynthetic process"/>
    <property type="evidence" value="ECO:0007669"/>
    <property type="project" value="UniProtKB-KW"/>
</dbReference>
<keyword evidence="9 18" id="KW-0808">Transferase</keyword>
<sequence length="359" mass="40456">MKKVEIHPDAVERVKKFTINDPQLGFGKYVAPIMIQALYDHGEWQRFDLLPYGPLQLDPCSKVLHYGQEIFEGMKVFRHPDDSIHMFRPEMNARRFNLSARRMAMPEIPEEDYLNACSTISAYCKHLIPKRLGESLYLRPFMIATEVGLGIKPSKQFLFIIVASPSGSYFAGDAVKVYIERDDIRCAPGGIGFAKTGGNYAASLNSYAKTIQLGCDQTMWLDSVEHKYIEEMSGMNFFAVIDNKVVTPTLTDTILDGVTRKSIIDIARAEKIEVEERKLSIDEVLKAVQEGRCTEAFVCGTAAVVAPIASFMDKDQTVYKLRDSQGKIGMQLREKLIAIQAGRFDAPQGWTYPVRDLNF</sequence>
<evidence type="ECO:0000313" key="20">
    <source>
        <dbReference type="Proteomes" id="UP001324634"/>
    </source>
</evidence>
<dbReference type="InterPro" id="IPR033939">
    <property type="entry name" value="BCAT_family"/>
</dbReference>
<evidence type="ECO:0000256" key="16">
    <source>
        <dbReference type="RuleBase" id="RU004106"/>
    </source>
</evidence>
<evidence type="ECO:0000256" key="7">
    <source>
        <dbReference type="ARBA" id="ARBA00022576"/>
    </source>
</evidence>
<keyword evidence="8 18" id="KW-0028">Amino-acid biosynthesis</keyword>
<reference evidence="19 20" key="1">
    <citation type="submission" date="2023-11" db="EMBL/GenBank/DDBJ databases">
        <title>Peredibacter starrii A3.12.</title>
        <authorList>
            <person name="Mitchell R.J."/>
        </authorList>
    </citation>
    <scope>NUCLEOTIDE SEQUENCE [LARGE SCALE GENOMIC DNA]</scope>
    <source>
        <strain evidence="19 20">A3.12</strain>
    </source>
</reference>
<dbReference type="AlphaFoldDB" id="A0AAX4HMW7"/>
<evidence type="ECO:0000256" key="3">
    <source>
        <dbReference type="ARBA" id="ARBA00004824"/>
    </source>
</evidence>
<dbReference type="InterPro" id="IPR018300">
    <property type="entry name" value="Aminotrans_IV_CS"/>
</dbReference>
<comment type="catalytic activity">
    <reaction evidence="12 18">
        <text>L-valine + 2-oxoglutarate = 3-methyl-2-oxobutanoate + L-glutamate</text>
        <dbReference type="Rhea" id="RHEA:24813"/>
        <dbReference type="ChEBI" id="CHEBI:11851"/>
        <dbReference type="ChEBI" id="CHEBI:16810"/>
        <dbReference type="ChEBI" id="CHEBI:29985"/>
        <dbReference type="ChEBI" id="CHEBI:57762"/>
        <dbReference type="EC" id="2.6.1.42"/>
    </reaction>
</comment>
<dbReference type="Pfam" id="PF01063">
    <property type="entry name" value="Aminotran_4"/>
    <property type="match status" value="1"/>
</dbReference>
<evidence type="ECO:0000256" key="5">
    <source>
        <dbReference type="ARBA" id="ARBA00005072"/>
    </source>
</evidence>
<dbReference type="EMBL" id="CP139487">
    <property type="protein sequence ID" value="WPU64571.1"/>
    <property type="molecule type" value="Genomic_DNA"/>
</dbReference>
<accession>A0AAX4HMW7</accession>
<evidence type="ECO:0000256" key="1">
    <source>
        <dbReference type="ARBA" id="ARBA00001933"/>
    </source>
</evidence>
<dbReference type="Proteomes" id="UP001324634">
    <property type="component" value="Chromosome"/>
</dbReference>